<evidence type="ECO:0000259" key="1">
    <source>
        <dbReference type="SMART" id="SM00731"/>
    </source>
</evidence>
<keyword evidence="3" id="KW-1185">Reference proteome</keyword>
<protein>
    <recommendedName>
        <fullName evidence="1">SprT-like domain-containing protein</fullName>
    </recommendedName>
</protein>
<name>D1Z1J6_METPS</name>
<reference evidence="2 3" key="1">
    <citation type="journal article" date="2007" name="Appl. Environ. Microbiol.">
        <title>Isolation of key methanogens for global methane emission from rice paddy fields: a novel isolate affiliated with the clone cluster rice cluster I.</title>
        <authorList>
            <person name="Sakai S."/>
            <person name="Imachi H."/>
            <person name="Sekiguchi Y."/>
            <person name="Ohashi A."/>
            <person name="Harada H."/>
            <person name="Kamagata Y."/>
        </authorList>
    </citation>
    <scope>NUCLEOTIDE SEQUENCE [LARGE SCALE GENOMIC DNA]</scope>
    <source>
        <strain evidence="3">DSM 17711 / JCM 13418 / NBRC 101707 / SANAE</strain>
    </source>
</reference>
<dbReference type="AlphaFoldDB" id="D1Z1J6"/>
<organism evidence="2 3">
    <name type="scientific">Methanocella paludicola (strain DSM 17711 / JCM 13418 / NBRC 101707 / SANAE)</name>
    <dbReference type="NCBI Taxonomy" id="304371"/>
    <lineage>
        <taxon>Archaea</taxon>
        <taxon>Methanobacteriati</taxon>
        <taxon>Methanobacteriota</taxon>
        <taxon>Stenosarchaea group</taxon>
        <taxon>Methanomicrobia</taxon>
        <taxon>Methanocellales</taxon>
        <taxon>Methanocellaceae</taxon>
        <taxon>Methanocella</taxon>
    </lineage>
</organism>
<evidence type="ECO:0000313" key="2">
    <source>
        <dbReference type="EMBL" id="BAI62568.1"/>
    </source>
</evidence>
<reference evidence="2 3" key="2">
    <citation type="journal article" date="2008" name="Int. J. Syst. Evol. Microbiol.">
        <title>Methanocella paludicola gen. nov., sp. nov., a methane-producing archaeon, the first isolate of the lineage 'Rice Cluster I', and proposal of the new archaeal order Methanocellales ord. nov.</title>
        <authorList>
            <person name="Sakai S."/>
            <person name="Imachi H."/>
            <person name="Hanada S."/>
            <person name="Ohashi A."/>
            <person name="Harada H."/>
            <person name="Kamagata Y."/>
        </authorList>
    </citation>
    <scope>NUCLEOTIDE SEQUENCE [LARGE SCALE GENOMIC DNA]</scope>
    <source>
        <strain evidence="3">DSM 17711 / JCM 13418 / NBRC 101707 / SANAE</strain>
    </source>
</reference>
<dbReference type="Proteomes" id="UP000001882">
    <property type="component" value="Chromosome"/>
</dbReference>
<gene>
    <name evidence="2" type="ordered locus">MCP_2496</name>
</gene>
<dbReference type="InterPro" id="IPR006640">
    <property type="entry name" value="SprT-like_domain"/>
</dbReference>
<dbReference type="GO" id="GO:0006950">
    <property type="term" value="P:response to stress"/>
    <property type="evidence" value="ECO:0007669"/>
    <property type="project" value="UniProtKB-ARBA"/>
</dbReference>
<dbReference type="eggNOG" id="arCOG08163">
    <property type="taxonomic scope" value="Archaea"/>
</dbReference>
<sequence length="227" mass="26922">MENDHMLKMQAINEYLSDTRQRFWTINQDYFDNSIPDIMLRISDRLYSRIGYAHSNPLGIVLSYRYLQKYGWDVMDDVFKHEIAHVYAYHFHGERGHRGCNFLDACSRMGVSPSARTNELFVEREKWYYRCRKCGDSIFTYRPLTKVEYCECCAPSDESMLIKVTKDQLSIPLNEFRARIRPKISVYQCSKCGREVRRYKRWSDKHSCALCHPGVFDETCLMTLVRG</sequence>
<dbReference type="GeneID" id="8682250"/>
<evidence type="ECO:0000313" key="3">
    <source>
        <dbReference type="Proteomes" id="UP000001882"/>
    </source>
</evidence>
<proteinExistence type="predicted"/>
<accession>D1Z1J6</accession>
<reference evidence="3" key="3">
    <citation type="journal article" date="2011" name="PLoS ONE">
        <title>Genome sequence of a mesophilic hydrogenotrophic methanogen Methanocella paludicola, the first cultivated representative of the order Methanocellales.</title>
        <authorList>
            <person name="Sakai S."/>
            <person name="Takaki Y."/>
            <person name="Shimamura S."/>
            <person name="Sekine M."/>
            <person name="Tajima T."/>
            <person name="Kosugi H."/>
            <person name="Ichikawa N."/>
            <person name="Tasumi E."/>
            <person name="Hiraki A.T."/>
            <person name="Shimizu A."/>
            <person name="Kato Y."/>
            <person name="Nishiko R."/>
            <person name="Mori K."/>
            <person name="Fujita N."/>
            <person name="Imachi H."/>
            <person name="Takai K."/>
        </authorList>
    </citation>
    <scope>NUCLEOTIDE SEQUENCE [LARGE SCALE GENOMIC DNA]</scope>
    <source>
        <strain evidence="3">DSM 17711 / JCM 13418 / NBRC 101707 / SANAE</strain>
    </source>
</reference>
<dbReference type="SMART" id="SM00731">
    <property type="entry name" value="SprT"/>
    <property type="match status" value="1"/>
</dbReference>
<dbReference type="KEGG" id="mpd:MCP_2496"/>
<dbReference type="EMBL" id="AP011532">
    <property type="protein sequence ID" value="BAI62568.1"/>
    <property type="molecule type" value="Genomic_DNA"/>
</dbReference>
<feature type="domain" description="SprT-like" evidence="1">
    <location>
        <begin position="17"/>
        <end position="164"/>
    </location>
</feature>
<dbReference type="Pfam" id="PF10263">
    <property type="entry name" value="SprT-like"/>
    <property type="match status" value="1"/>
</dbReference>
<dbReference type="RefSeq" id="WP_012901242.1">
    <property type="nucleotide sequence ID" value="NC_013665.1"/>
</dbReference>
<dbReference type="OrthoDB" id="144551at2157"/>
<dbReference type="InParanoid" id="D1Z1J6"/>